<accession>A0ABP7S3A8</accession>
<evidence type="ECO:0000313" key="2">
    <source>
        <dbReference type="Proteomes" id="UP001501747"/>
    </source>
</evidence>
<protein>
    <recommendedName>
        <fullName evidence="3">Transposase</fullName>
    </recommendedName>
</protein>
<dbReference type="RefSeq" id="WP_344874962.1">
    <property type="nucleotide sequence ID" value="NZ_BAABAL010000008.1"/>
</dbReference>
<gene>
    <name evidence="1" type="ORF">GCM10022247_29740</name>
</gene>
<dbReference type="Proteomes" id="UP001501747">
    <property type="component" value="Unassembled WGS sequence"/>
</dbReference>
<organism evidence="1 2">
    <name type="scientific">Allokutzneria multivorans</name>
    <dbReference type="NCBI Taxonomy" id="1142134"/>
    <lineage>
        <taxon>Bacteria</taxon>
        <taxon>Bacillati</taxon>
        <taxon>Actinomycetota</taxon>
        <taxon>Actinomycetes</taxon>
        <taxon>Pseudonocardiales</taxon>
        <taxon>Pseudonocardiaceae</taxon>
        <taxon>Allokutzneria</taxon>
    </lineage>
</organism>
<comment type="caution">
    <text evidence="1">The sequence shown here is derived from an EMBL/GenBank/DDBJ whole genome shotgun (WGS) entry which is preliminary data.</text>
</comment>
<name>A0ABP7S3A8_9PSEU</name>
<reference evidence="2" key="1">
    <citation type="journal article" date="2019" name="Int. J. Syst. Evol. Microbiol.">
        <title>The Global Catalogue of Microorganisms (GCM) 10K type strain sequencing project: providing services to taxonomists for standard genome sequencing and annotation.</title>
        <authorList>
            <consortium name="The Broad Institute Genomics Platform"/>
            <consortium name="The Broad Institute Genome Sequencing Center for Infectious Disease"/>
            <person name="Wu L."/>
            <person name="Ma J."/>
        </authorList>
    </citation>
    <scope>NUCLEOTIDE SEQUENCE [LARGE SCALE GENOMIC DNA]</scope>
    <source>
        <strain evidence="2">JCM 17342</strain>
    </source>
</reference>
<sequence>MDRIVVPSAQDLTGELAQWDQLHECLAASWIFRNDTPHEHLGW</sequence>
<evidence type="ECO:0008006" key="3">
    <source>
        <dbReference type="Google" id="ProtNLM"/>
    </source>
</evidence>
<dbReference type="EMBL" id="BAABAL010000008">
    <property type="protein sequence ID" value="GAA4006051.1"/>
    <property type="molecule type" value="Genomic_DNA"/>
</dbReference>
<evidence type="ECO:0000313" key="1">
    <source>
        <dbReference type="EMBL" id="GAA4006051.1"/>
    </source>
</evidence>
<proteinExistence type="predicted"/>
<keyword evidence="2" id="KW-1185">Reference proteome</keyword>